<evidence type="ECO:0000313" key="3">
    <source>
        <dbReference type="Proteomes" id="UP000006048"/>
    </source>
</evidence>
<dbReference type="Pfam" id="PF00557">
    <property type="entry name" value="Peptidase_M24"/>
    <property type="match status" value="1"/>
</dbReference>
<evidence type="ECO:0000259" key="1">
    <source>
        <dbReference type="Pfam" id="PF00557"/>
    </source>
</evidence>
<dbReference type="PATRIC" id="fig|869212.3.peg.3046"/>
<dbReference type="STRING" id="869212.Turpa_3021"/>
<feature type="domain" description="Peptidase M24" evidence="1">
    <location>
        <begin position="15"/>
        <end position="295"/>
    </location>
</feature>
<dbReference type="RefSeq" id="WP_014804161.1">
    <property type="nucleotide sequence ID" value="NC_018020.1"/>
</dbReference>
<dbReference type="OrthoDB" id="319775at2"/>
<organism evidence="2 3">
    <name type="scientific">Turneriella parva (strain ATCC BAA-1111 / DSM 21527 / NCTC 11395 / H)</name>
    <name type="common">Leptospira parva</name>
    <dbReference type="NCBI Taxonomy" id="869212"/>
    <lineage>
        <taxon>Bacteria</taxon>
        <taxon>Pseudomonadati</taxon>
        <taxon>Spirochaetota</taxon>
        <taxon>Spirochaetia</taxon>
        <taxon>Leptospirales</taxon>
        <taxon>Leptospiraceae</taxon>
        <taxon>Turneriella</taxon>
    </lineage>
</organism>
<name>I4B8Q3_TURPD</name>
<evidence type="ECO:0000313" key="2">
    <source>
        <dbReference type="EMBL" id="AFM13660.1"/>
    </source>
</evidence>
<keyword evidence="3" id="KW-1185">Reference proteome</keyword>
<proteinExistence type="predicted"/>
<dbReference type="HOGENOM" id="CLU_083305_0_0_12"/>
<sequence>MSKEFYTETDLSNFAECQRLAYDAVVATAKRLTAGVTEREAAQMIDEEVRARGMSRYFHAPFAWFGSRTAFQGIDRPLDTRAFPSKLLPPHFGQKFMPTETRLEEGMGVILDVAPILNDCSADVGYAFAFGRNERIEKALDDLAVFRPLILAGVCKEKTMAEIYEDVEAALMDLGYENCHAKYPQGVLGHKVGKIPTRLIPRIPVMRFEVSTFLYLASEELSRLINPWDNHTALWSADSRVSADPGLWAVEPHIGMLHHGRVDAPSVTGLGRAKDGERPSEDFGVKWEEIIHVTENNAYYLDDNLPHVNRWAERQVAV</sequence>
<gene>
    <name evidence="2" type="ordered locus">Turpa_3021</name>
</gene>
<dbReference type="SUPFAM" id="SSF55920">
    <property type="entry name" value="Creatinase/aminopeptidase"/>
    <property type="match status" value="1"/>
</dbReference>
<dbReference type="Gene3D" id="3.90.230.10">
    <property type="entry name" value="Creatinase/methionine aminopeptidase superfamily"/>
    <property type="match status" value="1"/>
</dbReference>
<dbReference type="EMBL" id="CP002959">
    <property type="protein sequence ID" value="AFM13660.1"/>
    <property type="molecule type" value="Genomic_DNA"/>
</dbReference>
<dbReference type="InterPro" id="IPR000994">
    <property type="entry name" value="Pept_M24"/>
</dbReference>
<dbReference type="AlphaFoldDB" id="I4B8Q3"/>
<dbReference type="InterPro" id="IPR036005">
    <property type="entry name" value="Creatinase/aminopeptidase-like"/>
</dbReference>
<reference evidence="2 3" key="1">
    <citation type="submission" date="2012-06" db="EMBL/GenBank/DDBJ databases">
        <title>The complete chromosome of genome of Turneriella parva DSM 21527.</title>
        <authorList>
            <consortium name="US DOE Joint Genome Institute (JGI-PGF)"/>
            <person name="Lucas S."/>
            <person name="Han J."/>
            <person name="Lapidus A."/>
            <person name="Bruce D."/>
            <person name="Goodwin L."/>
            <person name="Pitluck S."/>
            <person name="Peters L."/>
            <person name="Kyrpides N."/>
            <person name="Mavromatis K."/>
            <person name="Ivanova N."/>
            <person name="Mikhailova N."/>
            <person name="Chertkov O."/>
            <person name="Detter J.C."/>
            <person name="Tapia R."/>
            <person name="Han C."/>
            <person name="Land M."/>
            <person name="Hauser L."/>
            <person name="Markowitz V."/>
            <person name="Cheng J.-F."/>
            <person name="Hugenholtz P."/>
            <person name="Woyke T."/>
            <person name="Wu D."/>
            <person name="Gronow S."/>
            <person name="Wellnitz S."/>
            <person name="Brambilla E."/>
            <person name="Klenk H.-P."/>
            <person name="Eisen J.A."/>
        </authorList>
    </citation>
    <scope>NUCLEOTIDE SEQUENCE [LARGE SCALE GENOMIC DNA]</scope>
    <source>
        <strain evidence="3">ATCC BAA-1111 / DSM 21527 / NCTC 11395 / H</strain>
    </source>
</reference>
<dbReference type="KEGG" id="tpx:Turpa_3021"/>
<accession>I4B8Q3</accession>
<dbReference type="Proteomes" id="UP000006048">
    <property type="component" value="Chromosome"/>
</dbReference>
<protein>
    <recommendedName>
        <fullName evidence="1">Peptidase M24 domain-containing protein</fullName>
    </recommendedName>
</protein>